<feature type="region of interest" description="Disordered" evidence="1">
    <location>
        <begin position="131"/>
        <end position="160"/>
    </location>
</feature>
<dbReference type="InterPro" id="IPR028015">
    <property type="entry name" value="CCDC84-like"/>
</dbReference>
<sequence length="519" mass="58096">MYRCYRLAHGRPRHDDAVKEAPYCLVCRRSSAGAWRKHLYSRTHQEAAHGFLLFEGHRLAALARDANAVPVAACASSWRCVFCAVAVPRADALAHVGTKRHQRRVGGFCRRYRCDADRQMRTQLWLQTMQPSREVREDERRHLETVASNTSDQDNPLHQEGKIHSQVKDATSERVAAFLSSATSRLQEVETERRRRQVDECFATATCTAAASQQQRQDEEVLFGPLMDHALAGDCKTVVSADGVVQNPVGRHEGRRVWGGGIVKLRKTECMLWPIDRLVKEEQREQSAETQQTETSGHVLTHRVTELARSRGCSSIASVSWGASVGNIHSAAVPPWMVQTEEEYKKCNQRDQGAPVRGMVISQQQQSKGLTEAKRRDIFAVLESKSECGPNWLPNFGGVWEEGPRSKTKQAFRRAGNVGNNVSARDEAGKLKCSPSNVPRQTLTARITPAISQKPLRLPIRQPAARQQSVVEVKQEVRTASARETVDSDESSACALDAKKQLLMAQKERLRARMAARKR</sequence>
<feature type="compositionally biased region" description="Basic and acidic residues" evidence="1">
    <location>
        <begin position="133"/>
        <end position="144"/>
    </location>
</feature>
<dbReference type="PANTHER" id="PTHR31198:SF1">
    <property type="entry name" value="CENTROSOMAL AT-AC SPLICING FACTOR"/>
    <property type="match status" value="1"/>
</dbReference>
<keyword evidence="3" id="KW-1185">Reference proteome</keyword>
<dbReference type="EMBL" id="CANTFL010000174">
    <property type="protein sequence ID" value="CAI5717029.1"/>
    <property type="molecule type" value="Genomic_DNA"/>
</dbReference>
<proteinExistence type="predicted"/>
<evidence type="ECO:0008006" key="4">
    <source>
        <dbReference type="Google" id="ProtNLM"/>
    </source>
</evidence>
<evidence type="ECO:0000313" key="3">
    <source>
        <dbReference type="Proteomes" id="UP001162031"/>
    </source>
</evidence>
<evidence type="ECO:0000313" key="2">
    <source>
        <dbReference type="EMBL" id="CAI5717029.1"/>
    </source>
</evidence>
<dbReference type="AlphaFoldDB" id="A0AAV0TC50"/>
<protein>
    <recommendedName>
        <fullName evidence="4">U1-type domain-containing protein</fullName>
    </recommendedName>
</protein>
<reference evidence="2" key="1">
    <citation type="submission" date="2022-12" db="EMBL/GenBank/DDBJ databases">
        <authorList>
            <person name="Webb A."/>
        </authorList>
    </citation>
    <scope>NUCLEOTIDE SEQUENCE</scope>
    <source>
        <strain evidence="2">Hp1</strain>
    </source>
</reference>
<name>A0AAV0TC50_HYABA</name>
<dbReference type="Proteomes" id="UP001162031">
    <property type="component" value="Unassembled WGS sequence"/>
</dbReference>
<comment type="caution">
    <text evidence="2">The sequence shown here is derived from an EMBL/GenBank/DDBJ whole genome shotgun (WGS) entry which is preliminary data.</text>
</comment>
<organism evidence="2 3">
    <name type="scientific">Hyaloperonospora brassicae</name>
    <name type="common">Brassica downy mildew</name>
    <name type="synonym">Peronospora brassicae</name>
    <dbReference type="NCBI Taxonomy" id="162125"/>
    <lineage>
        <taxon>Eukaryota</taxon>
        <taxon>Sar</taxon>
        <taxon>Stramenopiles</taxon>
        <taxon>Oomycota</taxon>
        <taxon>Peronosporomycetes</taxon>
        <taxon>Peronosporales</taxon>
        <taxon>Peronosporaceae</taxon>
        <taxon>Hyaloperonospora</taxon>
    </lineage>
</organism>
<accession>A0AAV0TC50</accession>
<dbReference type="PANTHER" id="PTHR31198">
    <property type="entry name" value="COILED-COIL DOMAIN-CONTAINING PROTEIN 84"/>
    <property type="match status" value="1"/>
</dbReference>
<dbReference type="Pfam" id="PF14968">
    <property type="entry name" value="CCDC84"/>
    <property type="match status" value="1"/>
</dbReference>
<gene>
    <name evidence="2" type="ORF">HBR001_LOCUS1742</name>
</gene>
<evidence type="ECO:0000256" key="1">
    <source>
        <dbReference type="SAM" id="MobiDB-lite"/>
    </source>
</evidence>